<dbReference type="GO" id="GO:0008270">
    <property type="term" value="F:zinc ion binding"/>
    <property type="evidence" value="ECO:0007669"/>
    <property type="project" value="UniProtKB-KW"/>
</dbReference>
<dbReference type="AlphaFoldDB" id="D8QKS2"/>
<reference evidence="7 8" key="1">
    <citation type="journal article" date="2010" name="Nat. Biotechnol.">
        <title>Genome sequence of the model mushroom Schizophyllum commune.</title>
        <authorList>
            <person name="Ohm R.A."/>
            <person name="de Jong J.F."/>
            <person name="Lugones L.G."/>
            <person name="Aerts A."/>
            <person name="Kothe E."/>
            <person name="Stajich J.E."/>
            <person name="de Vries R.P."/>
            <person name="Record E."/>
            <person name="Levasseur A."/>
            <person name="Baker S.E."/>
            <person name="Bartholomew K.A."/>
            <person name="Coutinho P.M."/>
            <person name="Erdmann S."/>
            <person name="Fowler T.J."/>
            <person name="Gathman A.C."/>
            <person name="Lombard V."/>
            <person name="Henrissat B."/>
            <person name="Knabe N."/>
            <person name="Kuees U."/>
            <person name="Lilly W.W."/>
            <person name="Lindquist E."/>
            <person name="Lucas S."/>
            <person name="Magnuson J.K."/>
            <person name="Piumi F."/>
            <person name="Raudaskoski M."/>
            <person name="Salamov A."/>
            <person name="Schmutz J."/>
            <person name="Schwarze F.W.M.R."/>
            <person name="vanKuyk P.A."/>
            <person name="Horton J.S."/>
            <person name="Grigoriev I.V."/>
            <person name="Woesten H.A.B."/>
        </authorList>
    </citation>
    <scope>NUCLEOTIDE SEQUENCE [LARGE SCALE GENOMIC DNA]</scope>
    <source>
        <strain evidence="8">H4-8 / FGSC 9210</strain>
    </source>
</reference>
<evidence type="ECO:0000256" key="4">
    <source>
        <dbReference type="ARBA" id="ARBA00022833"/>
    </source>
</evidence>
<dbReference type="InParanoid" id="D8QKS2"/>
<keyword evidence="4" id="KW-0862">Zinc</keyword>
<proteinExistence type="predicted"/>
<name>D8QKS2_SCHCM</name>
<evidence type="ECO:0000313" key="7">
    <source>
        <dbReference type="EMBL" id="EFI91480.1"/>
    </source>
</evidence>
<organism evidence="8">
    <name type="scientific">Schizophyllum commune (strain H4-8 / FGSC 9210)</name>
    <name type="common">Split gill fungus</name>
    <dbReference type="NCBI Taxonomy" id="578458"/>
    <lineage>
        <taxon>Eukaryota</taxon>
        <taxon>Fungi</taxon>
        <taxon>Dikarya</taxon>
        <taxon>Basidiomycota</taxon>
        <taxon>Agaricomycotina</taxon>
        <taxon>Agaricomycetes</taxon>
        <taxon>Agaricomycetidae</taxon>
        <taxon>Agaricales</taxon>
        <taxon>Schizophyllaceae</taxon>
        <taxon>Schizophyllum</taxon>
    </lineage>
</organism>
<feature type="domain" description="C2H2-type" evidence="6">
    <location>
        <begin position="159"/>
        <end position="188"/>
    </location>
</feature>
<accession>D8QKS2</accession>
<dbReference type="InterPro" id="IPR013087">
    <property type="entry name" value="Znf_C2H2_type"/>
</dbReference>
<dbReference type="PROSITE" id="PS50157">
    <property type="entry name" value="ZINC_FINGER_C2H2_2"/>
    <property type="match status" value="1"/>
</dbReference>
<dbReference type="PANTHER" id="PTHR24409:SF356">
    <property type="entry name" value="C2H2 FINGER DOMAIN TRANSCRIPTION FACTOR (EUROFUNG)"/>
    <property type="match status" value="1"/>
</dbReference>
<evidence type="ECO:0000256" key="3">
    <source>
        <dbReference type="ARBA" id="ARBA00022771"/>
    </source>
</evidence>
<evidence type="ECO:0000259" key="6">
    <source>
        <dbReference type="PROSITE" id="PS50157"/>
    </source>
</evidence>
<dbReference type="GO" id="GO:0000977">
    <property type="term" value="F:RNA polymerase II transcription regulatory region sequence-specific DNA binding"/>
    <property type="evidence" value="ECO:0007669"/>
    <property type="project" value="TreeGrafter"/>
</dbReference>
<dbReference type="InterPro" id="IPR036236">
    <property type="entry name" value="Znf_C2H2_sf"/>
</dbReference>
<evidence type="ECO:0000256" key="1">
    <source>
        <dbReference type="ARBA" id="ARBA00022723"/>
    </source>
</evidence>
<dbReference type="SUPFAM" id="SSF57667">
    <property type="entry name" value="beta-beta-alpha zinc fingers"/>
    <property type="match status" value="1"/>
</dbReference>
<dbReference type="GO" id="GO:0005634">
    <property type="term" value="C:nucleus"/>
    <property type="evidence" value="ECO:0007669"/>
    <property type="project" value="TreeGrafter"/>
</dbReference>
<sequence>MSDLPLAFECVECALTYSSREQLFSHNVLYKHYLCGMCLSAQVSELSLKYVRMTCFSSEGPVLIISNSQHKASRVHEARKWKCPLCTKRKFKTPSALAQHLESGFHPGVTRFHLVAAAQALPTAAQVAIRPMPGIYAAPSPMKLVEASAKPSSWTGSAYQCEKCPKAFHTLLALDHHLASAAHDEAELRCPACAAEFALTSALVHHLESGSCGLASYERIQTEASAIIGAVTRLLQDGEVPEGVVGKLLEA</sequence>
<dbReference type="PANTHER" id="PTHR24409">
    <property type="entry name" value="ZINC FINGER PROTEIN 142"/>
    <property type="match status" value="1"/>
</dbReference>
<keyword evidence="8" id="KW-1185">Reference proteome</keyword>
<evidence type="ECO:0000256" key="2">
    <source>
        <dbReference type="ARBA" id="ARBA00022737"/>
    </source>
</evidence>
<dbReference type="Proteomes" id="UP000007431">
    <property type="component" value="Unassembled WGS sequence"/>
</dbReference>
<dbReference type="OMA" id="ALDHWAP"/>
<evidence type="ECO:0000313" key="8">
    <source>
        <dbReference type="Proteomes" id="UP000007431"/>
    </source>
</evidence>
<dbReference type="HOGENOM" id="CLU_1107650_0_0_1"/>
<dbReference type="GO" id="GO:0000981">
    <property type="term" value="F:DNA-binding transcription factor activity, RNA polymerase II-specific"/>
    <property type="evidence" value="ECO:0007669"/>
    <property type="project" value="TreeGrafter"/>
</dbReference>
<dbReference type="EMBL" id="GL377317">
    <property type="protein sequence ID" value="EFI91480.1"/>
    <property type="molecule type" value="Genomic_DNA"/>
</dbReference>
<dbReference type="Gene3D" id="3.30.160.60">
    <property type="entry name" value="Classic Zinc Finger"/>
    <property type="match status" value="1"/>
</dbReference>
<gene>
    <name evidence="7" type="ORF">SCHCODRAFT_238571</name>
</gene>
<keyword evidence="1" id="KW-0479">Metal-binding</keyword>
<keyword evidence="2" id="KW-0677">Repeat</keyword>
<dbReference type="PROSITE" id="PS00028">
    <property type="entry name" value="ZINC_FINGER_C2H2_1"/>
    <property type="match status" value="2"/>
</dbReference>
<dbReference type="SMART" id="SM00355">
    <property type="entry name" value="ZnF_C2H2"/>
    <property type="match status" value="4"/>
</dbReference>
<dbReference type="VEuPathDB" id="FungiDB:SCHCODRAFT_02520839"/>
<keyword evidence="3 5" id="KW-0863">Zinc-finger</keyword>
<evidence type="ECO:0000256" key="5">
    <source>
        <dbReference type="PROSITE-ProRule" id="PRU00042"/>
    </source>
</evidence>
<protein>
    <recommendedName>
        <fullName evidence="6">C2H2-type domain-containing protein</fullName>
    </recommendedName>
</protein>